<dbReference type="AlphaFoldDB" id="A0ABD2CP48"/>
<gene>
    <name evidence="1" type="ORF">V1477_005226</name>
</gene>
<accession>A0ABD2CP48</accession>
<evidence type="ECO:0000313" key="1">
    <source>
        <dbReference type="EMBL" id="KAL2746856.1"/>
    </source>
</evidence>
<reference evidence="1 2" key="1">
    <citation type="journal article" date="2024" name="Ann. Entomol. Soc. Am.">
        <title>Genomic analyses of the southern and eastern yellowjacket wasps (Hymenoptera: Vespidae) reveal evolutionary signatures of social life.</title>
        <authorList>
            <person name="Catto M.A."/>
            <person name="Caine P.B."/>
            <person name="Orr S.E."/>
            <person name="Hunt B.G."/>
            <person name="Goodisman M.A.D."/>
        </authorList>
    </citation>
    <scope>NUCLEOTIDE SEQUENCE [LARGE SCALE GENOMIC DNA]</scope>
    <source>
        <strain evidence="1">232</strain>
        <tissue evidence="1">Head and thorax</tissue>
    </source>
</reference>
<proteinExistence type="predicted"/>
<comment type="caution">
    <text evidence="1">The sequence shown here is derived from an EMBL/GenBank/DDBJ whole genome shotgun (WGS) entry which is preliminary data.</text>
</comment>
<dbReference type="EMBL" id="JAYRBN010000037">
    <property type="protein sequence ID" value="KAL2746856.1"/>
    <property type="molecule type" value="Genomic_DNA"/>
</dbReference>
<sequence>MAGNDSQSCLIGAICNLFQFCLHNEKISYIRVATGFNRLIRYGIENEHCWIVHYQYYSSYGVSFTQHTYSMKATSNNVGSKYSIKIDNKLQRSLFFRFLLVKFLPRLLLVKILSEKLENIAVKISKKYEVKTHIVKADLTKNLRY</sequence>
<organism evidence="1 2">
    <name type="scientific">Vespula maculifrons</name>
    <name type="common">Eastern yellow jacket</name>
    <name type="synonym">Wasp</name>
    <dbReference type="NCBI Taxonomy" id="7453"/>
    <lineage>
        <taxon>Eukaryota</taxon>
        <taxon>Metazoa</taxon>
        <taxon>Ecdysozoa</taxon>
        <taxon>Arthropoda</taxon>
        <taxon>Hexapoda</taxon>
        <taxon>Insecta</taxon>
        <taxon>Pterygota</taxon>
        <taxon>Neoptera</taxon>
        <taxon>Endopterygota</taxon>
        <taxon>Hymenoptera</taxon>
        <taxon>Apocrita</taxon>
        <taxon>Aculeata</taxon>
        <taxon>Vespoidea</taxon>
        <taxon>Vespidae</taxon>
        <taxon>Vespinae</taxon>
        <taxon>Vespula</taxon>
    </lineage>
</organism>
<keyword evidence="2" id="KW-1185">Reference proteome</keyword>
<evidence type="ECO:0000313" key="2">
    <source>
        <dbReference type="Proteomes" id="UP001607303"/>
    </source>
</evidence>
<protein>
    <submittedName>
        <fullName evidence="1">Uncharacterized protein</fullName>
    </submittedName>
</protein>
<dbReference type="Proteomes" id="UP001607303">
    <property type="component" value="Unassembled WGS sequence"/>
</dbReference>
<name>A0ABD2CP48_VESMC</name>